<dbReference type="PANTHER" id="PTHR30024:SF47">
    <property type="entry name" value="TAURINE-BINDING PERIPLASMIC PROTEIN"/>
    <property type="match status" value="1"/>
</dbReference>
<dbReference type="EMBL" id="JAJEQX010000001">
    <property type="protein sequence ID" value="MCC2252931.1"/>
    <property type="molecule type" value="Genomic_DNA"/>
</dbReference>
<evidence type="ECO:0000313" key="6">
    <source>
        <dbReference type="EMBL" id="MCC2252931.1"/>
    </source>
</evidence>
<evidence type="ECO:0000256" key="3">
    <source>
        <dbReference type="ARBA" id="ARBA00022729"/>
    </source>
</evidence>
<comment type="similarity">
    <text evidence="2">Belongs to the bacterial solute-binding protein SsuA/TauA family.</text>
</comment>
<feature type="domain" description="SsuA/THI5-like" evidence="5">
    <location>
        <begin position="139"/>
        <end position="244"/>
    </location>
</feature>
<accession>A0ABS8FSI5</accession>
<keyword evidence="3 4" id="KW-0732">Signal</keyword>
<evidence type="ECO:0000256" key="4">
    <source>
        <dbReference type="SAM" id="SignalP"/>
    </source>
</evidence>
<dbReference type="SUPFAM" id="SSF53850">
    <property type="entry name" value="Periplasmic binding protein-like II"/>
    <property type="match status" value="1"/>
</dbReference>
<dbReference type="PROSITE" id="PS51257">
    <property type="entry name" value="PROKAR_LIPOPROTEIN"/>
    <property type="match status" value="1"/>
</dbReference>
<comment type="caution">
    <text evidence="6">The sequence shown here is derived from an EMBL/GenBank/DDBJ whole genome shotgun (WGS) entry which is preliminary data.</text>
</comment>
<sequence length="349" mass="38006">MKKRLICALTCLSMLILTACGGSGSAENSLVIGNQPYTQGIPIYIAEEEGLYEGFSTESLMFVSGNTQNEALGADEWEVGVTGLPPAIFGGVSYGLKIIGFSVDDTVSPRFYVRPDSDILTVQGAVEGCPDIYGDADTWRGKQILCPTATSSHLMLAVVLEKLGLSESDVEIVHMDPSQALTAFKAGEGDVLACWPPIAYGVDEDWVLAASGVATGEQIPIVVVASEKALSEKRDTVKAWLKQYYQHCEEMKDDTDKLSETLETMEIDNGLTVSAEETRMIVEERPLPTFAEQAELFTGEPGQTKADEIVMKYVDIFVQEGRISESDKEKLISEGFIDNSLITELMEEQ</sequence>
<comment type="subcellular location">
    <subcellularLocation>
        <location evidence="1">Periplasm</location>
    </subcellularLocation>
</comment>
<keyword evidence="7" id="KW-1185">Reference proteome</keyword>
<feature type="signal peptide" evidence="4">
    <location>
        <begin position="1"/>
        <end position="19"/>
    </location>
</feature>
<dbReference type="Pfam" id="PF09084">
    <property type="entry name" value="NMT1"/>
    <property type="match status" value="1"/>
</dbReference>
<reference evidence="6 7" key="1">
    <citation type="submission" date="2021-10" db="EMBL/GenBank/DDBJ databases">
        <title>Anaerobic single-cell dispensing facilitates the cultivation of human gut bacteria.</title>
        <authorList>
            <person name="Afrizal A."/>
        </authorList>
    </citation>
    <scope>NUCLEOTIDE SEQUENCE [LARGE SCALE GENOMIC DNA]</scope>
    <source>
        <strain evidence="6 7">CLA-AA-H200</strain>
    </source>
</reference>
<evidence type="ECO:0000259" key="5">
    <source>
        <dbReference type="Pfam" id="PF09084"/>
    </source>
</evidence>
<dbReference type="PANTHER" id="PTHR30024">
    <property type="entry name" value="ALIPHATIC SULFONATES-BINDING PROTEIN-RELATED"/>
    <property type="match status" value="1"/>
</dbReference>
<organism evidence="6 7">
    <name type="scientific">Ruminococcus turbiniformis</name>
    <dbReference type="NCBI Taxonomy" id="2881258"/>
    <lineage>
        <taxon>Bacteria</taxon>
        <taxon>Bacillati</taxon>
        <taxon>Bacillota</taxon>
        <taxon>Clostridia</taxon>
        <taxon>Eubacteriales</taxon>
        <taxon>Oscillospiraceae</taxon>
        <taxon>Ruminococcus</taxon>
    </lineage>
</organism>
<evidence type="ECO:0000313" key="7">
    <source>
        <dbReference type="Proteomes" id="UP001198151"/>
    </source>
</evidence>
<evidence type="ECO:0000256" key="1">
    <source>
        <dbReference type="ARBA" id="ARBA00004418"/>
    </source>
</evidence>
<dbReference type="RefSeq" id="WP_227706100.1">
    <property type="nucleotide sequence ID" value="NZ_JAJEQX010000001.1"/>
</dbReference>
<evidence type="ECO:0000256" key="2">
    <source>
        <dbReference type="ARBA" id="ARBA00010742"/>
    </source>
</evidence>
<proteinExistence type="inferred from homology"/>
<dbReference type="Gene3D" id="3.40.190.10">
    <property type="entry name" value="Periplasmic binding protein-like II"/>
    <property type="match status" value="3"/>
</dbReference>
<gene>
    <name evidence="6" type="ORF">LKD70_00490</name>
</gene>
<name>A0ABS8FSI5_9FIRM</name>
<protein>
    <submittedName>
        <fullName evidence="6">ABC transporter substrate-binding protein</fullName>
    </submittedName>
</protein>
<dbReference type="InterPro" id="IPR015168">
    <property type="entry name" value="SsuA/THI5"/>
</dbReference>
<feature type="chain" id="PRO_5045837354" evidence="4">
    <location>
        <begin position="20"/>
        <end position="349"/>
    </location>
</feature>
<dbReference type="Proteomes" id="UP001198151">
    <property type="component" value="Unassembled WGS sequence"/>
</dbReference>